<evidence type="ECO:0000313" key="2">
    <source>
        <dbReference type="EMBL" id="ORZ39041.1"/>
    </source>
</evidence>
<accession>A0A1Y2HZ92</accession>
<name>A0A1Y2HZ92_9FUNG</name>
<dbReference type="EMBL" id="MCFL01000006">
    <property type="protein sequence ID" value="ORZ39041.1"/>
    <property type="molecule type" value="Genomic_DNA"/>
</dbReference>
<feature type="compositionally biased region" description="Polar residues" evidence="1">
    <location>
        <begin position="134"/>
        <end position="143"/>
    </location>
</feature>
<comment type="caution">
    <text evidence="2">The sequence shown here is derived from an EMBL/GenBank/DDBJ whole genome shotgun (WGS) entry which is preliminary data.</text>
</comment>
<reference evidence="2 3" key="1">
    <citation type="submission" date="2016-07" db="EMBL/GenBank/DDBJ databases">
        <title>Pervasive Adenine N6-methylation of Active Genes in Fungi.</title>
        <authorList>
            <consortium name="DOE Joint Genome Institute"/>
            <person name="Mondo S.J."/>
            <person name="Dannebaum R.O."/>
            <person name="Kuo R.C."/>
            <person name="Labutti K."/>
            <person name="Haridas S."/>
            <person name="Kuo A."/>
            <person name="Salamov A."/>
            <person name="Ahrendt S.R."/>
            <person name="Lipzen A."/>
            <person name="Sullivan W."/>
            <person name="Andreopoulos W.B."/>
            <person name="Clum A."/>
            <person name="Lindquist E."/>
            <person name="Daum C."/>
            <person name="Ramamoorthy G.K."/>
            <person name="Gryganskyi A."/>
            <person name="Culley D."/>
            <person name="Magnuson J.K."/>
            <person name="James T.Y."/>
            <person name="O'Malley M.A."/>
            <person name="Stajich J.E."/>
            <person name="Spatafora J.W."/>
            <person name="Visel A."/>
            <person name="Grigoriev I.V."/>
        </authorList>
    </citation>
    <scope>NUCLEOTIDE SEQUENCE [LARGE SCALE GENOMIC DNA]</scope>
    <source>
        <strain evidence="2 3">PL171</strain>
    </source>
</reference>
<evidence type="ECO:0000313" key="3">
    <source>
        <dbReference type="Proteomes" id="UP000193411"/>
    </source>
</evidence>
<protein>
    <submittedName>
        <fullName evidence="2">Uncharacterized protein</fullName>
    </submittedName>
</protein>
<sequence>MSQQQTLLHISDHTTPCPQSRDTSYLCQATSPVNSPIAHIFAIIKMNLTASTRSFRTHAYPGLQQASLVSPIPPPREYIPPDFHHDRNLFASSTFPARTRSRRKTSRQFCGNRHLRSAILSHRTLCYPPPSTLVSSLHDSNGQGDDDPDLLHEPGSKMISGKAEGQQQRHRVS</sequence>
<dbReference type="AlphaFoldDB" id="A0A1Y2HZ92"/>
<organism evidence="2 3">
    <name type="scientific">Catenaria anguillulae PL171</name>
    <dbReference type="NCBI Taxonomy" id="765915"/>
    <lineage>
        <taxon>Eukaryota</taxon>
        <taxon>Fungi</taxon>
        <taxon>Fungi incertae sedis</taxon>
        <taxon>Blastocladiomycota</taxon>
        <taxon>Blastocladiomycetes</taxon>
        <taxon>Blastocladiales</taxon>
        <taxon>Catenariaceae</taxon>
        <taxon>Catenaria</taxon>
    </lineage>
</organism>
<proteinExistence type="predicted"/>
<feature type="region of interest" description="Disordered" evidence="1">
    <location>
        <begin position="134"/>
        <end position="173"/>
    </location>
</feature>
<evidence type="ECO:0000256" key="1">
    <source>
        <dbReference type="SAM" id="MobiDB-lite"/>
    </source>
</evidence>
<gene>
    <name evidence="2" type="ORF">BCR44DRAFT_59439</name>
</gene>
<dbReference type="Proteomes" id="UP000193411">
    <property type="component" value="Unassembled WGS sequence"/>
</dbReference>
<keyword evidence="3" id="KW-1185">Reference proteome</keyword>